<sequence length="63" mass="6156">MPRFLGLILGIIAGAVFNIAVILPNMKGGGSGAHGAAAITGMICGIFGAGIGVTIGGLFTRKD</sequence>
<keyword evidence="1" id="KW-0472">Membrane</keyword>
<accession>A0A3D3R7B7</accession>
<keyword evidence="1" id="KW-0812">Transmembrane</keyword>
<dbReference type="EMBL" id="DQAY01000107">
    <property type="protein sequence ID" value="HCO24771.1"/>
    <property type="molecule type" value="Genomic_DNA"/>
</dbReference>
<organism evidence="2 3">
    <name type="scientific">Gimesia maris</name>
    <dbReference type="NCBI Taxonomy" id="122"/>
    <lineage>
        <taxon>Bacteria</taxon>
        <taxon>Pseudomonadati</taxon>
        <taxon>Planctomycetota</taxon>
        <taxon>Planctomycetia</taxon>
        <taxon>Planctomycetales</taxon>
        <taxon>Planctomycetaceae</taxon>
        <taxon>Gimesia</taxon>
    </lineage>
</organism>
<proteinExistence type="predicted"/>
<dbReference type="AlphaFoldDB" id="A0A3D3R7B7"/>
<dbReference type="RefSeq" id="WP_154934406.1">
    <property type="nucleotide sequence ID" value="NZ_CAXBMG010000040.1"/>
</dbReference>
<dbReference type="Proteomes" id="UP000263642">
    <property type="component" value="Unassembled WGS sequence"/>
</dbReference>
<keyword evidence="1" id="KW-1133">Transmembrane helix</keyword>
<protein>
    <submittedName>
        <fullName evidence="2">Uncharacterized protein</fullName>
    </submittedName>
</protein>
<reference evidence="2 3" key="1">
    <citation type="journal article" date="2018" name="Nat. Biotechnol.">
        <title>A standardized bacterial taxonomy based on genome phylogeny substantially revises the tree of life.</title>
        <authorList>
            <person name="Parks D.H."/>
            <person name="Chuvochina M."/>
            <person name="Waite D.W."/>
            <person name="Rinke C."/>
            <person name="Skarshewski A."/>
            <person name="Chaumeil P.A."/>
            <person name="Hugenholtz P."/>
        </authorList>
    </citation>
    <scope>NUCLEOTIDE SEQUENCE [LARGE SCALE GENOMIC DNA]</scope>
    <source>
        <strain evidence="2">UBA9375</strain>
    </source>
</reference>
<feature type="transmembrane region" description="Helical" evidence="1">
    <location>
        <begin position="7"/>
        <end position="24"/>
    </location>
</feature>
<evidence type="ECO:0000313" key="3">
    <source>
        <dbReference type="Proteomes" id="UP000263642"/>
    </source>
</evidence>
<evidence type="ECO:0000313" key="2">
    <source>
        <dbReference type="EMBL" id="HCO24771.1"/>
    </source>
</evidence>
<evidence type="ECO:0000256" key="1">
    <source>
        <dbReference type="SAM" id="Phobius"/>
    </source>
</evidence>
<feature type="transmembrane region" description="Helical" evidence="1">
    <location>
        <begin position="36"/>
        <end position="59"/>
    </location>
</feature>
<comment type="caution">
    <text evidence="2">The sequence shown here is derived from an EMBL/GenBank/DDBJ whole genome shotgun (WGS) entry which is preliminary data.</text>
</comment>
<gene>
    <name evidence="2" type="ORF">DIT97_17730</name>
</gene>
<name>A0A3D3R7B7_9PLAN</name>